<evidence type="ECO:0000313" key="3">
    <source>
        <dbReference type="EMBL" id="CAH1233481.1"/>
    </source>
</evidence>
<feature type="region of interest" description="Disordered" evidence="1">
    <location>
        <begin position="107"/>
        <end position="185"/>
    </location>
</feature>
<evidence type="ECO:0000313" key="4">
    <source>
        <dbReference type="Proteomes" id="UP000838412"/>
    </source>
</evidence>
<accession>A0A8J9VW78</accession>
<protein>
    <submittedName>
        <fullName evidence="3">Hypp763 protein</fullName>
    </submittedName>
</protein>
<evidence type="ECO:0000256" key="1">
    <source>
        <dbReference type="SAM" id="MobiDB-lite"/>
    </source>
</evidence>
<dbReference type="AlphaFoldDB" id="A0A8J9VW78"/>
<keyword evidence="4" id="KW-1185">Reference proteome</keyword>
<organism evidence="3 4">
    <name type="scientific">Branchiostoma lanceolatum</name>
    <name type="common">Common lancelet</name>
    <name type="synonym">Amphioxus lanceolatum</name>
    <dbReference type="NCBI Taxonomy" id="7740"/>
    <lineage>
        <taxon>Eukaryota</taxon>
        <taxon>Metazoa</taxon>
        <taxon>Chordata</taxon>
        <taxon>Cephalochordata</taxon>
        <taxon>Leptocardii</taxon>
        <taxon>Amphioxiformes</taxon>
        <taxon>Branchiostomatidae</taxon>
        <taxon>Branchiostoma</taxon>
    </lineage>
</organism>
<feature type="region of interest" description="Disordered" evidence="1">
    <location>
        <begin position="45"/>
        <end position="69"/>
    </location>
</feature>
<dbReference type="OrthoDB" id="5841748at2759"/>
<feature type="compositionally biased region" description="Basic and acidic residues" evidence="1">
    <location>
        <begin position="120"/>
        <end position="130"/>
    </location>
</feature>
<sequence>MATRRQLIIATLCGPLGGVLAQTDWAAQLRGEMNSTRIEEFLRETTPRGHPGRARPGRVRAADVGGPGPGMDSADIAPYDVLLSYPHPDRPSYVALLDDDCWPFPGRFLSGRSRSTAQGKDGRREAERPPPPRGDAQPVGQQPAKPPDDYQCRGFDGPAEYGGRAPGLDGPADYGETAGRLFTRG</sequence>
<name>A0A8J9VW78_BRALA</name>
<reference evidence="3" key="1">
    <citation type="submission" date="2022-01" db="EMBL/GenBank/DDBJ databases">
        <authorList>
            <person name="Braso-Vives M."/>
        </authorList>
    </citation>
    <scope>NUCLEOTIDE SEQUENCE</scope>
</reference>
<dbReference type="Proteomes" id="UP000838412">
    <property type="component" value="Chromosome 1"/>
</dbReference>
<proteinExistence type="predicted"/>
<evidence type="ECO:0000256" key="2">
    <source>
        <dbReference type="SAM" id="SignalP"/>
    </source>
</evidence>
<keyword evidence="2" id="KW-0732">Signal</keyword>
<feature type="signal peptide" evidence="2">
    <location>
        <begin position="1"/>
        <end position="21"/>
    </location>
</feature>
<dbReference type="EMBL" id="OV696686">
    <property type="protein sequence ID" value="CAH1233481.1"/>
    <property type="molecule type" value="Genomic_DNA"/>
</dbReference>
<gene>
    <name evidence="3" type="primary">Hypp763</name>
    <name evidence="3" type="ORF">BLAG_LOCUS2235</name>
</gene>
<feature type="chain" id="PRO_5035479878" evidence="2">
    <location>
        <begin position="22"/>
        <end position="185"/>
    </location>
</feature>